<evidence type="ECO:0000313" key="10">
    <source>
        <dbReference type="EMBL" id="QNL15023.1"/>
    </source>
</evidence>
<name>A0A7G8Z998_9HYME</name>
<feature type="transmembrane region" description="Helical" evidence="9">
    <location>
        <begin position="149"/>
        <end position="169"/>
    </location>
</feature>
<keyword evidence="2" id="KW-0716">Sensory transduction</keyword>
<evidence type="ECO:0000256" key="3">
    <source>
        <dbReference type="ARBA" id="ARBA00022692"/>
    </source>
</evidence>
<evidence type="ECO:0000256" key="6">
    <source>
        <dbReference type="ARBA" id="ARBA00023136"/>
    </source>
</evidence>
<feature type="transmembrane region" description="Helical" evidence="9">
    <location>
        <begin position="241"/>
        <end position="268"/>
    </location>
</feature>
<organism evidence="10">
    <name type="scientific">Aulacocentrum confusum</name>
    <dbReference type="NCBI Taxonomy" id="2767324"/>
    <lineage>
        <taxon>Eukaryota</taxon>
        <taxon>Metazoa</taxon>
        <taxon>Ecdysozoa</taxon>
        <taxon>Arthropoda</taxon>
        <taxon>Hexapoda</taxon>
        <taxon>Insecta</taxon>
        <taxon>Pterygota</taxon>
        <taxon>Neoptera</taxon>
        <taxon>Endopterygota</taxon>
        <taxon>Hymenoptera</taxon>
        <taxon>Apocrita</taxon>
        <taxon>Ichneumonoidea</taxon>
        <taxon>Braconidae</taxon>
        <taxon>Macrocentrinae</taxon>
        <taxon>Aulacocentrum</taxon>
    </lineage>
</organism>
<dbReference type="GO" id="GO:0016020">
    <property type="term" value="C:membrane"/>
    <property type="evidence" value="ECO:0007669"/>
    <property type="project" value="UniProtKB-SubCell"/>
</dbReference>
<keyword evidence="7 10" id="KW-0675">Receptor</keyword>
<feature type="transmembrane region" description="Helical" evidence="9">
    <location>
        <begin position="74"/>
        <end position="92"/>
    </location>
</feature>
<evidence type="ECO:0000256" key="1">
    <source>
        <dbReference type="ARBA" id="ARBA00004141"/>
    </source>
</evidence>
<gene>
    <name evidence="10" type="primary">OR79</name>
</gene>
<sequence>MADLVHVAGNPQLMIENLMESSYTLMSLVGMLVVRFSKTIRDLLIALQDQIKTFQYENMEEQMIFIKYYSMVRVFNKTAITFSATSVILYYLKPAISFFVSNLFVNNQTIPLKTPTRIRFFFDIYADTQTTAIFYILESPVMYIEVYRVAKISLLMTLVFTVCIQISILSQRVKNFKFTQTKSHHKFFCNFIEQHLQSINMTKSINNSFCALLFFELTVSTLLLSLIGFNTMMNFDDAQILIIMSVITYAIAMLLVILAHCIIGEFLIMEV</sequence>
<evidence type="ECO:0000256" key="5">
    <source>
        <dbReference type="ARBA" id="ARBA00022989"/>
    </source>
</evidence>
<keyword evidence="5 9" id="KW-1133">Transmembrane helix</keyword>
<keyword evidence="3 9" id="KW-0812">Transmembrane</keyword>
<evidence type="ECO:0000256" key="7">
    <source>
        <dbReference type="ARBA" id="ARBA00023170"/>
    </source>
</evidence>
<dbReference type="GO" id="GO:0005549">
    <property type="term" value="F:odorant binding"/>
    <property type="evidence" value="ECO:0007669"/>
    <property type="project" value="InterPro"/>
</dbReference>
<keyword evidence="4" id="KW-0552">Olfaction</keyword>
<protein>
    <submittedName>
        <fullName evidence="10">Olfactory receptor 79</fullName>
    </submittedName>
</protein>
<proteinExistence type="evidence at transcript level"/>
<comment type="subcellular location">
    <subcellularLocation>
        <location evidence="1">Membrane</location>
        <topology evidence="1">Multi-pass membrane protein</topology>
    </subcellularLocation>
</comment>
<dbReference type="GO" id="GO:0007165">
    <property type="term" value="P:signal transduction"/>
    <property type="evidence" value="ECO:0007669"/>
    <property type="project" value="UniProtKB-KW"/>
</dbReference>
<reference evidence="10" key="1">
    <citation type="submission" date="2020-06" db="EMBL/GenBank/DDBJ databases">
        <authorList>
            <person name="Sheng S."/>
        </authorList>
    </citation>
    <scope>NUCLEOTIDE SEQUENCE</scope>
    <source>
        <tissue evidence="10">Antenna</tissue>
    </source>
</reference>
<feature type="transmembrane region" description="Helical" evidence="9">
    <location>
        <begin position="209"/>
        <end position="229"/>
    </location>
</feature>
<dbReference type="InterPro" id="IPR004117">
    <property type="entry name" value="7tm6_olfct_rcpt"/>
</dbReference>
<evidence type="ECO:0000256" key="8">
    <source>
        <dbReference type="ARBA" id="ARBA00023224"/>
    </source>
</evidence>
<accession>A0A7G8Z998</accession>
<keyword evidence="8" id="KW-0807">Transducer</keyword>
<evidence type="ECO:0000256" key="9">
    <source>
        <dbReference type="SAM" id="Phobius"/>
    </source>
</evidence>
<keyword evidence="6 9" id="KW-0472">Membrane</keyword>
<dbReference type="GO" id="GO:0004984">
    <property type="term" value="F:olfactory receptor activity"/>
    <property type="evidence" value="ECO:0007669"/>
    <property type="project" value="InterPro"/>
</dbReference>
<dbReference type="EMBL" id="MT671019">
    <property type="protein sequence ID" value="QNL15023.1"/>
    <property type="molecule type" value="mRNA"/>
</dbReference>
<dbReference type="Pfam" id="PF02949">
    <property type="entry name" value="7tm_6"/>
    <property type="match status" value="1"/>
</dbReference>
<evidence type="ECO:0000256" key="2">
    <source>
        <dbReference type="ARBA" id="ARBA00022606"/>
    </source>
</evidence>
<dbReference type="AlphaFoldDB" id="A0A7G8Z998"/>
<evidence type="ECO:0000256" key="4">
    <source>
        <dbReference type="ARBA" id="ARBA00022725"/>
    </source>
</evidence>